<feature type="domain" description="Poly A polymerase head" evidence="12">
    <location>
        <begin position="20"/>
        <end position="145"/>
    </location>
</feature>
<comment type="similarity">
    <text evidence="2 11">Belongs to the tRNA nucleotidyltransferase/poly(A) polymerase family.</text>
</comment>
<organism evidence="14 15">
    <name type="scientific">Thermanaerosceptrum fracticalcis</name>
    <dbReference type="NCBI Taxonomy" id="1712410"/>
    <lineage>
        <taxon>Bacteria</taxon>
        <taxon>Bacillati</taxon>
        <taxon>Bacillota</taxon>
        <taxon>Clostridia</taxon>
        <taxon>Eubacteriales</taxon>
        <taxon>Peptococcaceae</taxon>
        <taxon>Thermanaerosceptrum</taxon>
    </lineage>
</organism>
<evidence type="ECO:0000256" key="4">
    <source>
        <dbReference type="ARBA" id="ARBA00022679"/>
    </source>
</evidence>
<keyword evidence="10 11" id="KW-0694">RNA-binding</keyword>
<evidence type="ECO:0000313" key="14">
    <source>
        <dbReference type="EMBL" id="QNB45576.1"/>
    </source>
</evidence>
<keyword evidence="7" id="KW-0479">Metal-binding</keyword>
<evidence type="ECO:0000259" key="12">
    <source>
        <dbReference type="Pfam" id="PF01743"/>
    </source>
</evidence>
<evidence type="ECO:0000256" key="11">
    <source>
        <dbReference type="RuleBase" id="RU003953"/>
    </source>
</evidence>
<keyword evidence="5" id="KW-0819">tRNA processing</keyword>
<dbReference type="Gene3D" id="3.30.460.10">
    <property type="entry name" value="Beta Polymerase, domain 2"/>
    <property type="match status" value="1"/>
</dbReference>
<evidence type="ECO:0000256" key="10">
    <source>
        <dbReference type="ARBA" id="ARBA00022884"/>
    </source>
</evidence>
<proteinExistence type="inferred from homology"/>
<dbReference type="InterPro" id="IPR052390">
    <property type="entry name" value="tRNA_nt/polyA_polymerase"/>
</dbReference>
<evidence type="ECO:0000256" key="5">
    <source>
        <dbReference type="ARBA" id="ARBA00022694"/>
    </source>
</evidence>
<dbReference type="Pfam" id="PF01743">
    <property type="entry name" value="PolyA_pol"/>
    <property type="match status" value="1"/>
</dbReference>
<dbReference type="GO" id="GO:0008033">
    <property type="term" value="P:tRNA processing"/>
    <property type="evidence" value="ECO:0007669"/>
    <property type="project" value="UniProtKB-KW"/>
</dbReference>
<evidence type="ECO:0000256" key="7">
    <source>
        <dbReference type="ARBA" id="ARBA00022723"/>
    </source>
</evidence>
<keyword evidence="15" id="KW-1185">Reference proteome</keyword>
<protein>
    <recommendedName>
        <fullName evidence="16">CCA tRNA nucleotidyltransferase</fullName>
    </recommendedName>
</protein>
<dbReference type="CDD" id="cd05398">
    <property type="entry name" value="NT_ClassII-CCAase"/>
    <property type="match status" value="1"/>
</dbReference>
<evidence type="ECO:0000256" key="3">
    <source>
        <dbReference type="ARBA" id="ARBA00022555"/>
    </source>
</evidence>
<dbReference type="GO" id="GO:0046872">
    <property type="term" value="F:metal ion binding"/>
    <property type="evidence" value="ECO:0007669"/>
    <property type="project" value="UniProtKB-KW"/>
</dbReference>
<evidence type="ECO:0000256" key="6">
    <source>
        <dbReference type="ARBA" id="ARBA00022695"/>
    </source>
</evidence>
<keyword evidence="4 11" id="KW-0808">Transferase</keyword>
<dbReference type="EMBL" id="CP045798">
    <property type="protein sequence ID" value="QNB45576.1"/>
    <property type="molecule type" value="Genomic_DNA"/>
</dbReference>
<evidence type="ECO:0000256" key="8">
    <source>
        <dbReference type="ARBA" id="ARBA00022741"/>
    </source>
</evidence>
<evidence type="ECO:0000313" key="15">
    <source>
        <dbReference type="Proteomes" id="UP000515847"/>
    </source>
</evidence>
<dbReference type="PANTHER" id="PTHR47788:SF1">
    <property type="entry name" value="A-ADDING TRNA NUCLEOTIDYLTRANSFERASE"/>
    <property type="match status" value="1"/>
</dbReference>
<keyword evidence="8" id="KW-0547">Nucleotide-binding</keyword>
<dbReference type="GO" id="GO:0000166">
    <property type="term" value="F:nucleotide binding"/>
    <property type="evidence" value="ECO:0007669"/>
    <property type="project" value="UniProtKB-KW"/>
</dbReference>
<evidence type="ECO:0000256" key="1">
    <source>
        <dbReference type="ARBA" id="ARBA00001946"/>
    </source>
</evidence>
<dbReference type="Proteomes" id="UP000515847">
    <property type="component" value="Chromosome"/>
</dbReference>
<dbReference type="AlphaFoldDB" id="A0A7G6E0H2"/>
<keyword evidence="9" id="KW-0460">Magnesium</keyword>
<dbReference type="Pfam" id="PF12627">
    <property type="entry name" value="PolyA_pol_RNAbd"/>
    <property type="match status" value="1"/>
</dbReference>
<keyword evidence="6" id="KW-0548">Nucleotidyltransferase</keyword>
<evidence type="ECO:0008006" key="16">
    <source>
        <dbReference type="Google" id="ProtNLM"/>
    </source>
</evidence>
<dbReference type="KEGG" id="tfr:BR63_04135"/>
<dbReference type="InterPro" id="IPR032828">
    <property type="entry name" value="PolyA_RNA-bd"/>
</dbReference>
<name>A0A7G6E0H2_THEFR</name>
<dbReference type="GO" id="GO:0016779">
    <property type="term" value="F:nucleotidyltransferase activity"/>
    <property type="evidence" value="ECO:0007669"/>
    <property type="project" value="UniProtKB-KW"/>
</dbReference>
<accession>A0A7G6E0H2</accession>
<dbReference type="GO" id="GO:0000049">
    <property type="term" value="F:tRNA binding"/>
    <property type="evidence" value="ECO:0007669"/>
    <property type="project" value="UniProtKB-KW"/>
</dbReference>
<sequence length="397" mass="46149">MLDQDLILTLCRFLHYGPFFLVGGSVRDLLLDGVIRDYDFLLEGDVFALGRELGTVLKGEVSINSDFLTVSIVTGRYNIDIARARKEVYEKPAALPKVSPASWQEDLARRDFTVNAMAMPVRKRDWGPLIDPFGGERDLRQKMIRYLHKGSFRDDPTRILRAIRFKNRLGFTIEEGTLASLRKDWPYLTQVSPARRFHEWKLLCEETRISACLNDIYELGGWPFLFINVSFQRENTEEISAFQDFPNTRKIRLWFIYLLFLLKTQPDKLPALSNYWGISKRDEQELAHTLSVLTLVKTGPGLPERKIYHALRDLPPEGIYFCYYHLRERAGSWQEFYEKVQAAELPLTGKDLIRAGFKEGPEIGRLLITIKEAFFHGKFTTREEGLAYLRHYIERGK</sequence>
<dbReference type="Gene3D" id="1.10.3090.10">
    <property type="entry name" value="cca-adding enzyme, domain 2"/>
    <property type="match status" value="1"/>
</dbReference>
<evidence type="ECO:0000256" key="9">
    <source>
        <dbReference type="ARBA" id="ARBA00022842"/>
    </source>
</evidence>
<evidence type="ECO:0000259" key="13">
    <source>
        <dbReference type="Pfam" id="PF12627"/>
    </source>
</evidence>
<dbReference type="InterPro" id="IPR002646">
    <property type="entry name" value="PolA_pol_head_dom"/>
</dbReference>
<dbReference type="RefSeq" id="WP_081908096.1">
    <property type="nucleotide sequence ID" value="NZ_CP045798.1"/>
</dbReference>
<dbReference type="InterPro" id="IPR043519">
    <property type="entry name" value="NT_sf"/>
</dbReference>
<keyword evidence="3" id="KW-0820">tRNA-binding</keyword>
<dbReference type="OrthoDB" id="9805698at2"/>
<dbReference type="SUPFAM" id="SSF81891">
    <property type="entry name" value="Poly A polymerase C-terminal region-like"/>
    <property type="match status" value="1"/>
</dbReference>
<dbReference type="PANTHER" id="PTHR47788">
    <property type="entry name" value="POLYA POLYMERASE"/>
    <property type="match status" value="1"/>
</dbReference>
<gene>
    <name evidence="14" type="ORF">BR63_04135</name>
</gene>
<evidence type="ECO:0000256" key="2">
    <source>
        <dbReference type="ARBA" id="ARBA00007265"/>
    </source>
</evidence>
<feature type="domain" description="tRNA nucleotidyltransferase/poly(A) polymerase RNA and SrmB- binding" evidence="13">
    <location>
        <begin position="170"/>
        <end position="220"/>
    </location>
</feature>
<reference evidence="14 15" key="1">
    <citation type="journal article" date="2019" name="Front. Microbiol.">
        <title>Thermoanaerosceptrum fracticalcis gen. nov. sp. nov., a Novel Fumarate-Fermenting Microorganism From a Deep Fractured Carbonate Aquifer of the US Great Basin.</title>
        <authorList>
            <person name="Hamilton-Brehm S.D."/>
            <person name="Stewart L.E."/>
            <person name="Zavarin M."/>
            <person name="Caldwell M."/>
            <person name="Lawson P.A."/>
            <person name="Onstott T.C."/>
            <person name="Grzymski J."/>
            <person name="Neveux I."/>
            <person name="Lollar B.S."/>
            <person name="Russell C.E."/>
            <person name="Moser D.P."/>
        </authorList>
    </citation>
    <scope>NUCLEOTIDE SEQUENCE [LARGE SCALE GENOMIC DNA]</scope>
    <source>
        <strain evidence="14 15">DRI-13</strain>
    </source>
</reference>
<comment type="cofactor">
    <cofactor evidence="1">
        <name>Mg(2+)</name>
        <dbReference type="ChEBI" id="CHEBI:18420"/>
    </cofactor>
</comment>
<dbReference type="SUPFAM" id="SSF81301">
    <property type="entry name" value="Nucleotidyltransferase"/>
    <property type="match status" value="1"/>
</dbReference>